<evidence type="ECO:0008006" key="4">
    <source>
        <dbReference type="Google" id="ProtNLM"/>
    </source>
</evidence>
<organism evidence="2 3">
    <name type="scientific">Herbihabitans rhizosphaerae</name>
    <dbReference type="NCBI Taxonomy" id="1872711"/>
    <lineage>
        <taxon>Bacteria</taxon>
        <taxon>Bacillati</taxon>
        <taxon>Actinomycetota</taxon>
        <taxon>Actinomycetes</taxon>
        <taxon>Pseudonocardiales</taxon>
        <taxon>Pseudonocardiaceae</taxon>
        <taxon>Herbihabitans</taxon>
    </lineage>
</organism>
<evidence type="ECO:0000313" key="3">
    <source>
        <dbReference type="Proteomes" id="UP000294257"/>
    </source>
</evidence>
<sequence length="131" mass="14546">MGFEETPQERDDRINHRNVVAPPVPTDGSGGGYEFDLPTIDAAIREWTDFHGDLMYDARIAEAFLRVEGPGNEPASNGWAANARNSGELFMKGNLTVQEYAKKHIDALTAARQAYLAQDEANRARFRGGRH</sequence>
<dbReference type="EMBL" id="SGWQ01000003">
    <property type="protein sequence ID" value="RZS41372.1"/>
    <property type="molecule type" value="Genomic_DNA"/>
</dbReference>
<keyword evidence="3" id="KW-1185">Reference proteome</keyword>
<protein>
    <recommendedName>
        <fullName evidence="4">PE domain-containing protein</fullName>
    </recommendedName>
</protein>
<proteinExistence type="predicted"/>
<name>A0A4Q7L043_9PSEU</name>
<evidence type="ECO:0000313" key="2">
    <source>
        <dbReference type="EMBL" id="RZS41372.1"/>
    </source>
</evidence>
<comment type="caution">
    <text evidence="2">The sequence shown here is derived from an EMBL/GenBank/DDBJ whole genome shotgun (WGS) entry which is preliminary data.</text>
</comment>
<reference evidence="2 3" key="1">
    <citation type="submission" date="2019-02" db="EMBL/GenBank/DDBJ databases">
        <title>Genomic Encyclopedia of Type Strains, Phase IV (KMG-IV): sequencing the most valuable type-strain genomes for metagenomic binning, comparative biology and taxonomic classification.</title>
        <authorList>
            <person name="Goeker M."/>
        </authorList>
    </citation>
    <scope>NUCLEOTIDE SEQUENCE [LARGE SCALE GENOMIC DNA]</scope>
    <source>
        <strain evidence="2 3">DSM 101727</strain>
    </source>
</reference>
<dbReference type="RefSeq" id="WP_130344292.1">
    <property type="nucleotide sequence ID" value="NZ_SGWQ01000003.1"/>
</dbReference>
<dbReference type="AlphaFoldDB" id="A0A4Q7L043"/>
<dbReference type="OrthoDB" id="3627045at2"/>
<dbReference type="Proteomes" id="UP000294257">
    <property type="component" value="Unassembled WGS sequence"/>
</dbReference>
<accession>A0A4Q7L043</accession>
<feature type="region of interest" description="Disordered" evidence="1">
    <location>
        <begin position="1"/>
        <end position="33"/>
    </location>
</feature>
<evidence type="ECO:0000256" key="1">
    <source>
        <dbReference type="SAM" id="MobiDB-lite"/>
    </source>
</evidence>
<gene>
    <name evidence="2" type="ORF">EV193_103695</name>
</gene>